<dbReference type="RefSeq" id="WP_072428707.1">
    <property type="nucleotide sequence ID" value="NZ_FPKR01000008.1"/>
</dbReference>
<reference evidence="1 2" key="1">
    <citation type="submission" date="2016-11" db="EMBL/GenBank/DDBJ databases">
        <authorList>
            <person name="Jaros S."/>
            <person name="Januszkiewicz K."/>
            <person name="Wedrychowicz H."/>
        </authorList>
    </citation>
    <scope>NUCLEOTIDE SEQUENCE [LARGE SCALE GENOMIC DNA]</scope>
    <source>
        <strain evidence="1 2">DSM 18899</strain>
    </source>
</reference>
<evidence type="ECO:0000313" key="2">
    <source>
        <dbReference type="Proteomes" id="UP000186513"/>
    </source>
</evidence>
<sequence length="338" mass="38182">MNRDIFRSTQSACLVESDLPLLVEVLDAFEDNGVISTYAPRLRPGRPWRSQMVEGWYLVSAYFWAQSELRCILGREGQVNIYGPGGKPDHIYQIPEAGVFGDAAIGLGYVNRIRAVGDQLYVCGQSRQVYRFEWDGKDLATGRWVDMAGSMRQPPMPAPPEGDNEDAFDAWLDDNNAIDLVDIKGPDINDLYAVGDETWHWNGETWRQLSLPTDEPFAAIKVLNADEIVLVGYNGSVLWGNARDGFRDLSGIEDNQNYTAVEWFDGRLFLASNVGFFTYDLTTRRIAPYRTSLSPDLVDTHHLEAKDGILWSFGFKDLAYFDGTIWTRVDHPDNPPIR</sequence>
<dbReference type="EMBL" id="FPKR01000008">
    <property type="protein sequence ID" value="SFZ77014.1"/>
    <property type="molecule type" value="Genomic_DNA"/>
</dbReference>
<dbReference type="Proteomes" id="UP000186513">
    <property type="component" value="Unassembled WGS sequence"/>
</dbReference>
<protein>
    <submittedName>
        <fullName evidence="1">Uncharacterized protein</fullName>
    </submittedName>
</protein>
<dbReference type="OrthoDB" id="3644774at2"/>
<accession>A0A1K2HJT8</accession>
<gene>
    <name evidence="1" type="ORF">SAMN02745887_02194</name>
</gene>
<name>A0A1K2HJT8_9NEIS</name>
<organism evidence="1 2">
    <name type="scientific">Chitinimonas taiwanensis DSM 18899</name>
    <dbReference type="NCBI Taxonomy" id="1121279"/>
    <lineage>
        <taxon>Bacteria</taxon>
        <taxon>Pseudomonadati</taxon>
        <taxon>Pseudomonadota</taxon>
        <taxon>Betaproteobacteria</taxon>
        <taxon>Neisseriales</taxon>
        <taxon>Chitinibacteraceae</taxon>
        <taxon>Chitinimonas</taxon>
    </lineage>
</organism>
<proteinExistence type="predicted"/>
<keyword evidence="2" id="KW-1185">Reference proteome</keyword>
<dbReference type="STRING" id="1121279.SAMN02745887_02194"/>
<evidence type="ECO:0000313" key="1">
    <source>
        <dbReference type="EMBL" id="SFZ77014.1"/>
    </source>
</evidence>
<dbReference type="AlphaFoldDB" id="A0A1K2HJT8"/>